<evidence type="ECO:0000256" key="8">
    <source>
        <dbReference type="ARBA" id="ARBA00037998"/>
    </source>
</evidence>
<evidence type="ECO:0000256" key="3">
    <source>
        <dbReference type="ARBA" id="ARBA00022475"/>
    </source>
</evidence>
<dbReference type="GO" id="GO:0005886">
    <property type="term" value="C:plasma membrane"/>
    <property type="evidence" value="ECO:0007669"/>
    <property type="project" value="UniProtKB-SubCell"/>
</dbReference>
<keyword evidence="2" id="KW-0813">Transport</keyword>
<proteinExistence type="inferred from homology"/>
<evidence type="ECO:0000256" key="4">
    <source>
        <dbReference type="ARBA" id="ARBA00022692"/>
    </source>
</evidence>
<dbReference type="CDD" id="cd06582">
    <property type="entry name" value="TM_PBP1_LivH_like"/>
    <property type="match status" value="1"/>
</dbReference>
<dbReference type="InterPro" id="IPR017779">
    <property type="entry name" value="ABC_UrtB_bac"/>
</dbReference>
<evidence type="ECO:0000313" key="10">
    <source>
        <dbReference type="EMBL" id="MBC2604078.1"/>
    </source>
</evidence>
<feature type="transmembrane region" description="Helical" evidence="9">
    <location>
        <begin position="336"/>
        <end position="357"/>
    </location>
</feature>
<dbReference type="GO" id="GO:0022857">
    <property type="term" value="F:transmembrane transporter activity"/>
    <property type="evidence" value="ECO:0007669"/>
    <property type="project" value="InterPro"/>
</dbReference>
<comment type="caution">
    <text evidence="10">The sequence shown here is derived from an EMBL/GenBank/DDBJ whole genome shotgun (WGS) entry which is preliminary data.</text>
</comment>
<organism evidence="10 11">
    <name type="scientific">Puniceicoccus vermicola</name>
    <dbReference type="NCBI Taxonomy" id="388746"/>
    <lineage>
        <taxon>Bacteria</taxon>
        <taxon>Pseudomonadati</taxon>
        <taxon>Verrucomicrobiota</taxon>
        <taxon>Opitutia</taxon>
        <taxon>Puniceicoccales</taxon>
        <taxon>Puniceicoccaceae</taxon>
        <taxon>Puniceicoccus</taxon>
    </lineage>
</organism>
<dbReference type="InterPro" id="IPR052157">
    <property type="entry name" value="BCAA_transport_permease"/>
</dbReference>
<dbReference type="PANTHER" id="PTHR11795:SF447">
    <property type="entry name" value="ABC TRANSPORTER PERMEASE PROTEIN"/>
    <property type="match status" value="1"/>
</dbReference>
<dbReference type="Pfam" id="PF02653">
    <property type="entry name" value="BPD_transp_2"/>
    <property type="match status" value="1"/>
</dbReference>
<protein>
    <submittedName>
        <fullName evidence="10">Urea ABC transporter permease subunit UrtB</fullName>
    </submittedName>
</protein>
<dbReference type="InterPro" id="IPR001851">
    <property type="entry name" value="ABC_transp_permease"/>
</dbReference>
<dbReference type="Proteomes" id="UP000525652">
    <property type="component" value="Unassembled WGS sequence"/>
</dbReference>
<evidence type="ECO:0000256" key="6">
    <source>
        <dbReference type="ARBA" id="ARBA00022989"/>
    </source>
</evidence>
<evidence type="ECO:0000256" key="2">
    <source>
        <dbReference type="ARBA" id="ARBA00022448"/>
    </source>
</evidence>
<keyword evidence="5" id="KW-0029">Amino-acid transport</keyword>
<keyword evidence="7 9" id="KW-0472">Membrane</keyword>
<feature type="transmembrane region" description="Helical" evidence="9">
    <location>
        <begin position="496"/>
        <end position="519"/>
    </location>
</feature>
<gene>
    <name evidence="10" type="primary">urtB</name>
    <name evidence="10" type="ORF">H5P30_20030</name>
</gene>
<feature type="transmembrane region" description="Helical" evidence="9">
    <location>
        <begin position="275"/>
        <end position="298"/>
    </location>
</feature>
<sequence length="565" mass="61519">MKSRVTITLITRVFLLVLFGLASDLRADEAQARQILVEAILSSGKEQTALVESLSSTAAPIVPDYLEFWKRGKIYLYQTDPDVDPIPVLEHEAETEGEASTYSRIVDGEIIVDEAGNPLVLDPEKMEMARPGRKTRRVFTMTVDLLALSTPDVSDRADAALKLGLKQDKDILPKLRELSSKETEPLVIEALEEGIAVSMLAHGSKEEQMESIQVLKDRNSIAGLDALKNLRHDINDGYAPYPLTEEEKAELDESIASIESYISVTDFVGTCFRGLSLGAVLLIVALGLAITFGLMGVINMAHGEMIAIGAYAAYISQQIFYTVFSQSTFALETYFLFAIPFSFIVAALCGLVLERTVIQFLYKRPLESLLATWGVSLILQQGFRLVFGAANRQVRSPSWLLGNVEIFDITFGFNRIFVIGFAILIVVGTWLLMSRTPFGLSIRAVMQDPQMAAAMGIRINRVRMMTFAFGSGLAGLAGVFLSQIGSVGSNLGQSYIVDSFMVVVAGGVGNIVGTVISALGIGVTDQALQPLLGPVMGRICVLIAIILFLQWKPGGLFPSKSRNLD</sequence>
<feature type="transmembrane region" description="Helical" evidence="9">
    <location>
        <begin position="305"/>
        <end position="324"/>
    </location>
</feature>
<feature type="transmembrane region" description="Helical" evidence="9">
    <location>
        <begin position="464"/>
        <end position="484"/>
    </location>
</feature>
<dbReference type="RefSeq" id="WP_185694695.1">
    <property type="nucleotide sequence ID" value="NZ_JACHVA010000138.1"/>
</dbReference>
<comment type="subcellular location">
    <subcellularLocation>
        <location evidence="1">Cell membrane</location>
        <topology evidence="1">Multi-pass membrane protein</topology>
    </subcellularLocation>
</comment>
<evidence type="ECO:0000256" key="1">
    <source>
        <dbReference type="ARBA" id="ARBA00004651"/>
    </source>
</evidence>
<feature type="transmembrane region" description="Helical" evidence="9">
    <location>
        <begin position="369"/>
        <end position="389"/>
    </location>
</feature>
<feature type="transmembrane region" description="Helical" evidence="9">
    <location>
        <begin position="409"/>
        <end position="433"/>
    </location>
</feature>
<evidence type="ECO:0000256" key="5">
    <source>
        <dbReference type="ARBA" id="ARBA00022970"/>
    </source>
</evidence>
<feature type="transmembrane region" description="Helical" evidence="9">
    <location>
        <begin position="531"/>
        <end position="551"/>
    </location>
</feature>
<keyword evidence="6 9" id="KW-1133">Transmembrane helix</keyword>
<evidence type="ECO:0000256" key="7">
    <source>
        <dbReference type="ARBA" id="ARBA00023136"/>
    </source>
</evidence>
<dbReference type="NCBIfam" id="TIGR03409">
    <property type="entry name" value="urea_trans_UrtB"/>
    <property type="match status" value="1"/>
</dbReference>
<dbReference type="AlphaFoldDB" id="A0A7X1B3Z3"/>
<evidence type="ECO:0000256" key="9">
    <source>
        <dbReference type="SAM" id="Phobius"/>
    </source>
</evidence>
<keyword evidence="3" id="KW-1003">Cell membrane</keyword>
<dbReference type="PANTHER" id="PTHR11795">
    <property type="entry name" value="BRANCHED-CHAIN AMINO ACID TRANSPORT SYSTEM PERMEASE PROTEIN LIVH"/>
    <property type="match status" value="1"/>
</dbReference>
<name>A0A7X1B3Z3_9BACT</name>
<keyword evidence="4 9" id="KW-0812">Transmembrane</keyword>
<accession>A0A7X1B3Z3</accession>
<keyword evidence="11" id="KW-1185">Reference proteome</keyword>
<dbReference type="EMBL" id="JACHVA010000138">
    <property type="protein sequence ID" value="MBC2604078.1"/>
    <property type="molecule type" value="Genomic_DNA"/>
</dbReference>
<comment type="similarity">
    <text evidence="8">Belongs to the binding-protein-dependent transport system permease family. LivHM subfamily.</text>
</comment>
<evidence type="ECO:0000313" key="11">
    <source>
        <dbReference type="Proteomes" id="UP000525652"/>
    </source>
</evidence>
<reference evidence="10 11" key="1">
    <citation type="submission" date="2020-07" db="EMBL/GenBank/DDBJ databases">
        <authorList>
            <person name="Feng X."/>
        </authorList>
    </citation>
    <scope>NUCLEOTIDE SEQUENCE [LARGE SCALE GENOMIC DNA]</scope>
    <source>
        <strain evidence="10 11">JCM14086</strain>
    </source>
</reference>
<dbReference type="GO" id="GO:0006865">
    <property type="term" value="P:amino acid transport"/>
    <property type="evidence" value="ECO:0007669"/>
    <property type="project" value="UniProtKB-KW"/>
</dbReference>